<sequence length="143" mass="16138">MNELIYLYIPMAAKRKVKNNNPVKRTLPRSQRLLQGKNWIGNYNGKNIVRGYAKHFRVDLLCAIKELRLLGVIITEKYEETVQQALAVHASQKKLREEQKASSGANVLGDSDDNFAFIVGYTNGGAPYGVRWDDMPPADDDTN</sequence>
<dbReference type="EMBL" id="CP043450">
    <property type="protein sequence ID" value="QEM13760.1"/>
    <property type="molecule type" value="Genomic_DNA"/>
</dbReference>
<dbReference type="RefSeq" id="WP_112570964.1">
    <property type="nucleotide sequence ID" value="NZ_CP043450.1"/>
</dbReference>
<name>A0A364WQJ6_9SPHI</name>
<dbReference type="AlphaFoldDB" id="A0A364WQJ6"/>
<evidence type="ECO:0000313" key="2">
    <source>
        <dbReference type="EMBL" id="QEM13760.1"/>
    </source>
</evidence>
<organism evidence="2 4">
    <name type="scientific">Mucilaginibacter rubeus</name>
    <dbReference type="NCBI Taxonomy" id="2027860"/>
    <lineage>
        <taxon>Bacteria</taxon>
        <taxon>Pseudomonadati</taxon>
        <taxon>Bacteroidota</taxon>
        <taxon>Sphingobacteriia</taxon>
        <taxon>Sphingobacteriales</taxon>
        <taxon>Sphingobacteriaceae</taxon>
        <taxon>Mucilaginibacter</taxon>
    </lineage>
</organism>
<evidence type="ECO:0000313" key="3">
    <source>
        <dbReference type="Proteomes" id="UP000250557"/>
    </source>
</evidence>
<dbReference type="Proteomes" id="UP000250557">
    <property type="component" value="Chromosome"/>
</dbReference>
<keyword evidence="4" id="KW-1185">Reference proteome</keyword>
<gene>
    <name evidence="2" type="ORF">DEO27_028335</name>
    <name evidence="1" type="ORF">DIU31_022980</name>
</gene>
<protein>
    <submittedName>
        <fullName evidence="2">Uncharacterized protein</fullName>
    </submittedName>
</protein>
<dbReference type="OrthoDB" id="367880at2"/>
<reference evidence="2 3" key="1">
    <citation type="submission" date="2019-08" db="EMBL/GenBank/DDBJ databases">
        <title>Comparative genome analysis confer to the adaptation heavy metal polluted environment.</title>
        <authorList>
            <person name="Li Y."/>
        </authorList>
    </citation>
    <scope>NUCLEOTIDE SEQUENCE [LARGE SCALE GENOMIC DNA]</scope>
    <source>
        <strain evidence="2">P1</strain>
        <strain evidence="1 3">P2</strain>
    </source>
</reference>
<evidence type="ECO:0000313" key="4">
    <source>
        <dbReference type="Proteomes" id="UP000251402"/>
    </source>
</evidence>
<dbReference type="Proteomes" id="UP000251402">
    <property type="component" value="Chromosome"/>
</dbReference>
<evidence type="ECO:0000313" key="1">
    <source>
        <dbReference type="EMBL" id="QEM06243.1"/>
    </source>
</evidence>
<proteinExistence type="predicted"/>
<accession>A0A364WQJ6</accession>
<dbReference type="KEGG" id="mrub:DEO27_028335"/>
<dbReference type="EMBL" id="CP043451">
    <property type="protein sequence ID" value="QEM06243.1"/>
    <property type="molecule type" value="Genomic_DNA"/>
</dbReference>